<dbReference type="HOGENOM" id="CLU_012817_13_1_4"/>
<keyword evidence="2" id="KW-0812">Transmembrane</keyword>
<gene>
    <name evidence="4" type="ordered locus">Hsero_3446</name>
</gene>
<name>D8IPM9_HERSS</name>
<proteinExistence type="inferred from homology"/>
<dbReference type="Pfam" id="PF02321">
    <property type="entry name" value="OEP"/>
    <property type="match status" value="2"/>
</dbReference>
<evidence type="ECO:0000256" key="2">
    <source>
        <dbReference type="RuleBase" id="RU362097"/>
    </source>
</evidence>
<reference evidence="4 5" key="1">
    <citation type="submission" date="2010-04" db="EMBL/GenBank/DDBJ databases">
        <title>The genome of Herbaspirillum seropedicae SmR1, an endophytic, nitrogen-fixing, plant-growth promoting beta-Proteobacteria.</title>
        <authorList>
            <person name="Pedrosa F.O."/>
            <person name="Monteiro R.A."/>
            <person name="Wassem R."/>
            <person name="Cruz L.M."/>
            <person name="Ayub R.A."/>
            <person name="Colauto N.B."/>
            <person name="Fernandez M.A."/>
            <person name="Fungaro M.H.P."/>
            <person name="Grisard E.C."/>
            <person name="Hungria M."/>
            <person name="Madeira H.M.F."/>
            <person name="Nodari R.O."/>
            <person name="Osaku C.A."/>
            <person name="Petzl-Erler M.L."/>
            <person name="Terenzi H."/>
            <person name="Vieira L.G.E."/>
            <person name="Almeida M.I.M."/>
            <person name="Alves L.R."/>
            <person name="Arantes O.M.N."/>
            <person name="Balsanelli E."/>
            <person name="Barcellos F.G."/>
            <person name="Baura V.A."/>
            <person name="Binde D.R."/>
            <person name="Campo R.J."/>
            <person name="Chubatsu L.S."/>
            <person name="Chueire L.M.O."/>
            <person name="Ciferri R.R."/>
            <person name="Correa L.C."/>
            <person name="da Conceicao Silva J.L."/>
            <person name="Dabul A.N.G."/>
            <person name="Dambros B.P."/>
            <person name="Faoro H."/>
            <person name="Favetti A."/>
            <person name="Friedermann G."/>
            <person name="Furlaneto M.C."/>
            <person name="Gasques L.S."/>
            <person name="Gimenes C.C.T."/>
            <person name="Gioppo N.M.R."/>
            <person name="Glienke-Blanco C."/>
            <person name="Godoy L.P."/>
            <person name="Guerra M.P."/>
            <person name="Karp S."/>
            <person name="Kava-Cordeiro V."/>
            <person name="Margarido V.P."/>
            <person name="Mathioni S.M."/>
            <person name="Menck-Soares M.A."/>
            <person name="Murace N.K."/>
            <person name="Nicolas M.F."/>
            <person name="Oliveira C.E.C."/>
            <person name="Pagnan N.A.B."/>
            <person name="Pamphile J.A."/>
            <person name="Patussi E.V."/>
            <person name="Pereira L.F.P."/>
            <person name="Pereira-Ferrari L."/>
            <person name="Pinto F.G.S."/>
            <person name="Precoma C."/>
            <person name="Prioli A.J."/>
            <person name="Prioli S.M.A.P."/>
            <person name="Raittz R.T."/>
            <person name="Ramos H.J.O."/>
            <person name="Ribeiro E.M.S.F."/>
            <person name="Rigo L.U."/>
            <person name="Rocha C.L.M.S.C."/>
            <person name="Rocha S.N."/>
            <person name="Santos K."/>
            <person name="Satori D."/>
            <person name="Silva A.G."/>
            <person name="Simao R.C.G."/>
            <person name="Soares M.A.M."/>
            <person name="Souza E.M."/>
            <person name="Steffens M.B.R."/>
            <person name="Steindel M."/>
            <person name="Tadra-Sfeir M.Z."/>
            <person name="Takahashi E.K."/>
            <person name="Torres R.A."/>
            <person name="Valle J.S."/>
            <person name="Vernal J.I."/>
            <person name="Vilas-Boas L.A."/>
            <person name="Watanabe M.A.E."/>
            <person name="Weiss V.A."/>
            <person name="Yates M.A."/>
            <person name="Souza E.M."/>
        </authorList>
    </citation>
    <scope>NUCLEOTIDE SEQUENCE [LARGE SCALE GENOMIC DNA]</scope>
    <source>
        <strain evidence="4 5">SmR1</strain>
    </source>
</reference>
<accession>D8IPM9</accession>
<dbReference type="InterPro" id="IPR010131">
    <property type="entry name" value="MdtP/NodT-like"/>
</dbReference>
<evidence type="ECO:0000256" key="1">
    <source>
        <dbReference type="ARBA" id="ARBA00007613"/>
    </source>
</evidence>
<dbReference type="GO" id="GO:0015562">
    <property type="term" value="F:efflux transmembrane transporter activity"/>
    <property type="evidence" value="ECO:0007669"/>
    <property type="project" value="InterPro"/>
</dbReference>
<dbReference type="STRING" id="757424.Hsero_3446"/>
<comment type="subcellular location">
    <subcellularLocation>
        <location evidence="2">Cell membrane</location>
        <topology evidence="2">Lipid-anchor</topology>
    </subcellularLocation>
</comment>
<dbReference type="SUPFAM" id="SSF56954">
    <property type="entry name" value="Outer membrane efflux proteins (OEP)"/>
    <property type="match status" value="1"/>
</dbReference>
<keyword evidence="2" id="KW-0472">Membrane</keyword>
<dbReference type="NCBIfam" id="TIGR01845">
    <property type="entry name" value="outer_NodT"/>
    <property type="match status" value="1"/>
</dbReference>
<dbReference type="PROSITE" id="PS51257">
    <property type="entry name" value="PROKAR_LIPOPROTEIN"/>
    <property type="match status" value="1"/>
</dbReference>
<dbReference type="AlphaFoldDB" id="D8IPM9"/>
<comment type="similarity">
    <text evidence="1 2">Belongs to the outer membrane factor (OMF) (TC 1.B.17) family.</text>
</comment>
<dbReference type="EMBL" id="CP002039">
    <property type="protein sequence ID" value="ADJ64926.1"/>
    <property type="molecule type" value="Genomic_DNA"/>
</dbReference>
<keyword evidence="5" id="KW-1185">Reference proteome</keyword>
<keyword evidence="2" id="KW-0449">Lipoprotein</keyword>
<dbReference type="eggNOG" id="COG1538">
    <property type="taxonomic scope" value="Bacteria"/>
</dbReference>
<dbReference type="PANTHER" id="PTHR30203:SF33">
    <property type="entry name" value="BLR4455 PROTEIN"/>
    <property type="match status" value="1"/>
</dbReference>
<dbReference type="Gene3D" id="2.20.200.10">
    <property type="entry name" value="Outer membrane efflux proteins (OEP)"/>
    <property type="match status" value="1"/>
</dbReference>
<evidence type="ECO:0000313" key="5">
    <source>
        <dbReference type="Proteomes" id="UP000000329"/>
    </source>
</evidence>
<protein>
    <submittedName>
        <fullName evidence="4">Outer membrane efflux protein</fullName>
    </submittedName>
</protein>
<sequence>MRSSRSSHCPVSPIMLPAFTRVALAAALVLAVGGCAMREVQTDPILEMQVPDKWGGGASADVAHAEQLWPDTDWWKQFGSNELSELVEQGQRNNYEIAAAYSRVKQAEAQARIAGAPLLPSAGINAGAAREIPISGGTPTNTANASLQVSYEIDFWGKNRAGVEAAEATLRANRYDRETVALTVTSGIVSTYLQVLSLRDRLAIARQNVQNAERVLRLVEAQSRAGSASPLDLARQRSALANQRQLIPDLQQQEQDAQTALAILLGRPPQNFKVEEKGLARIQMPRISAGLPSELLTRRPDIRRAEASLAAANANVAVARAALFPSITLTGSTGAQSSALLSLFDGPNLFANLGAGLIAPIFDGGKLRGQRDLAIAQKEELVQVYRQRVITSLSEVEKALGAIRSLEERYRLKVGEVDQARFAFELAEIRYRAGAEDLLVVLDTQRTLSEAQNQLGQIKLQRLQATVSLYKALGGGWQDSQAPGDSGTSSVS</sequence>
<keyword evidence="2" id="KW-0564">Palmitate</keyword>
<dbReference type="PANTHER" id="PTHR30203">
    <property type="entry name" value="OUTER MEMBRANE CATION EFFLUX PROTEIN"/>
    <property type="match status" value="1"/>
</dbReference>
<dbReference type="GO" id="GO:0005886">
    <property type="term" value="C:plasma membrane"/>
    <property type="evidence" value="ECO:0007669"/>
    <property type="project" value="UniProtKB-SubCell"/>
</dbReference>
<dbReference type="KEGG" id="hse:Hsero_3446"/>
<organism evidence="4 5">
    <name type="scientific">Herbaspirillum seropedicae (strain SmR1)</name>
    <dbReference type="NCBI Taxonomy" id="757424"/>
    <lineage>
        <taxon>Bacteria</taxon>
        <taxon>Pseudomonadati</taxon>
        <taxon>Pseudomonadota</taxon>
        <taxon>Betaproteobacteria</taxon>
        <taxon>Burkholderiales</taxon>
        <taxon>Oxalobacteraceae</taxon>
        <taxon>Herbaspirillum</taxon>
    </lineage>
</organism>
<keyword evidence="2" id="KW-1134">Transmembrane beta strand</keyword>
<dbReference type="InterPro" id="IPR003423">
    <property type="entry name" value="OMP_efflux"/>
</dbReference>
<keyword evidence="3" id="KW-0175">Coiled coil</keyword>
<evidence type="ECO:0000313" key="4">
    <source>
        <dbReference type="EMBL" id="ADJ64926.1"/>
    </source>
</evidence>
<feature type="coiled-coil region" evidence="3">
    <location>
        <begin position="195"/>
        <end position="222"/>
    </location>
</feature>
<dbReference type="Gene3D" id="1.20.1600.10">
    <property type="entry name" value="Outer membrane efflux proteins (OEP)"/>
    <property type="match status" value="1"/>
</dbReference>
<dbReference type="Proteomes" id="UP000000329">
    <property type="component" value="Chromosome"/>
</dbReference>
<evidence type="ECO:0000256" key="3">
    <source>
        <dbReference type="SAM" id="Coils"/>
    </source>
</evidence>